<feature type="compositionally biased region" description="Basic and acidic residues" evidence="1">
    <location>
        <begin position="246"/>
        <end position="273"/>
    </location>
</feature>
<dbReference type="AlphaFoldDB" id="A0A9D4TSQ3"/>
<accession>A0A9D4TSQ3</accession>
<reference evidence="2" key="1">
    <citation type="journal article" date="2019" name="Plant J.">
        <title>Chlorella vulgaris genome assembly and annotation reveals the molecular basis for metabolic acclimation to high light conditions.</title>
        <authorList>
            <person name="Cecchin M."/>
            <person name="Marcolungo L."/>
            <person name="Rossato M."/>
            <person name="Girolomoni L."/>
            <person name="Cosentino E."/>
            <person name="Cuine S."/>
            <person name="Li-Beisson Y."/>
            <person name="Delledonne M."/>
            <person name="Ballottari M."/>
        </authorList>
    </citation>
    <scope>NUCLEOTIDE SEQUENCE</scope>
    <source>
        <strain evidence="2">211/11P</strain>
    </source>
</reference>
<keyword evidence="3" id="KW-1185">Reference proteome</keyword>
<proteinExistence type="predicted"/>
<reference evidence="2" key="2">
    <citation type="submission" date="2020-11" db="EMBL/GenBank/DDBJ databases">
        <authorList>
            <person name="Cecchin M."/>
            <person name="Marcolungo L."/>
            <person name="Rossato M."/>
            <person name="Girolomoni L."/>
            <person name="Cosentino E."/>
            <person name="Cuine S."/>
            <person name="Li-Beisson Y."/>
            <person name="Delledonne M."/>
            <person name="Ballottari M."/>
        </authorList>
    </citation>
    <scope>NUCLEOTIDE SEQUENCE</scope>
    <source>
        <strain evidence="2">211/11P</strain>
        <tissue evidence="2">Whole cell</tissue>
    </source>
</reference>
<dbReference type="EMBL" id="SIDB01000004">
    <property type="protein sequence ID" value="KAI3433693.1"/>
    <property type="molecule type" value="Genomic_DNA"/>
</dbReference>
<sequence length="633" mass="66021">MVGILRRLRLALGTSEPTDPLPLLGTSWSGKHRVNPELAAARPTQQATQVHPTADGPSPTLGAQCCSELSKQQAASSSLSQPLGAAGHQRSAAAGSGPGPVSPDPNLPPRLRRASSTPDGTQPGGQSEESALTSLENSYEKQQPQQQQDAPGTAVRTTSPPTAGASPAQPDGAEEWGLPVPPAAPPGGHSPHLPECDTPRSAAVSLLSFQLRNSAGPSAASSREVSVRSERRQPMGGLSLALSREGSVRGTRENSMHAGRMSREASARGERSTGNRRRGSGGQDELELDSCGNRTHRGLLVLGDRGNGNAAIPQGCASSDAREAYAPSGPSIREAPDGEEQKVGSWAERVTKFPPAPAPIVLPTAGQLAGLDPMLLTAALQALVVEPEEECCGSAGGDTTGPPPGNVQLVGDSDLALTSSPDMPDVRQQRQRTQPLDGQSPVAPSALWDVDSLGAAVMPAILSRSWDTANDAVAAGAYLPPPVQLGGSVPARAPINSNLNPVGKLAAQPLPCELTADTQEWNRSFMKRWRLVKKRAYLQALGLRALWRVNSLSDRHEPLELLTNDLPSCDNGMRRAWSVSRLAAAQLDEAHHGRRGASLAVPVADARHAVAVDGVHKDPSLGSLLLGEVAEVC</sequence>
<feature type="region of interest" description="Disordered" evidence="1">
    <location>
        <begin position="41"/>
        <end position="198"/>
    </location>
</feature>
<organism evidence="2 3">
    <name type="scientific">Chlorella vulgaris</name>
    <name type="common">Green alga</name>
    <dbReference type="NCBI Taxonomy" id="3077"/>
    <lineage>
        <taxon>Eukaryota</taxon>
        <taxon>Viridiplantae</taxon>
        <taxon>Chlorophyta</taxon>
        <taxon>core chlorophytes</taxon>
        <taxon>Trebouxiophyceae</taxon>
        <taxon>Chlorellales</taxon>
        <taxon>Chlorellaceae</taxon>
        <taxon>Chlorella clade</taxon>
        <taxon>Chlorella</taxon>
    </lineage>
</organism>
<feature type="region of interest" description="Disordered" evidence="1">
    <location>
        <begin position="213"/>
        <end position="290"/>
    </location>
</feature>
<comment type="caution">
    <text evidence="2">The sequence shown here is derived from an EMBL/GenBank/DDBJ whole genome shotgun (WGS) entry which is preliminary data.</text>
</comment>
<dbReference type="OrthoDB" id="515853at2759"/>
<dbReference type="Proteomes" id="UP001055712">
    <property type="component" value="Unassembled WGS sequence"/>
</dbReference>
<evidence type="ECO:0000256" key="1">
    <source>
        <dbReference type="SAM" id="MobiDB-lite"/>
    </source>
</evidence>
<feature type="compositionally biased region" description="Low complexity" evidence="1">
    <location>
        <begin position="67"/>
        <end position="86"/>
    </location>
</feature>
<protein>
    <submittedName>
        <fullName evidence="2">Uncharacterized protein</fullName>
    </submittedName>
</protein>
<name>A0A9D4TSQ3_CHLVU</name>
<feature type="region of interest" description="Disordered" evidence="1">
    <location>
        <begin position="391"/>
        <end position="443"/>
    </location>
</feature>
<feature type="compositionally biased region" description="Polar residues" evidence="1">
    <location>
        <begin position="114"/>
        <end position="141"/>
    </location>
</feature>
<gene>
    <name evidence="2" type="ORF">D9Q98_003502</name>
</gene>
<evidence type="ECO:0000313" key="3">
    <source>
        <dbReference type="Proteomes" id="UP001055712"/>
    </source>
</evidence>
<feature type="region of interest" description="Disordered" evidence="1">
    <location>
        <begin position="314"/>
        <end position="339"/>
    </location>
</feature>
<evidence type="ECO:0000313" key="2">
    <source>
        <dbReference type="EMBL" id="KAI3433693.1"/>
    </source>
</evidence>